<feature type="signal peptide" evidence="1">
    <location>
        <begin position="1"/>
        <end position="21"/>
    </location>
</feature>
<sequence length="101" mass="11298">MKQVRLLVILLLSAVMMSACGETTMTTSAIISVVAKDSSDSDYWIDVQNIDDPDQETTKVHISDENTWNLIEINQYYTVTYTRDKGSAEGDLSTIKKSESE</sequence>
<dbReference type="Proteomes" id="UP001254832">
    <property type="component" value="Unassembled WGS sequence"/>
</dbReference>
<protein>
    <submittedName>
        <fullName evidence="2">Uncharacterized protein</fullName>
    </submittedName>
</protein>
<accession>A0AAP5H0L2</accession>
<reference evidence="2" key="1">
    <citation type="submission" date="2023-07" db="EMBL/GenBank/DDBJ databases">
        <title>Sorghum-associated microbial communities from plants grown in Nebraska, USA.</title>
        <authorList>
            <person name="Schachtman D."/>
        </authorList>
    </citation>
    <scope>NUCLEOTIDE SEQUENCE</scope>
    <source>
        <strain evidence="2">BE80</strain>
    </source>
</reference>
<evidence type="ECO:0000313" key="3">
    <source>
        <dbReference type="Proteomes" id="UP001254832"/>
    </source>
</evidence>
<organism evidence="2 3">
    <name type="scientific">Paenibacillus amylolyticus</name>
    <dbReference type="NCBI Taxonomy" id="1451"/>
    <lineage>
        <taxon>Bacteria</taxon>
        <taxon>Bacillati</taxon>
        <taxon>Bacillota</taxon>
        <taxon>Bacilli</taxon>
        <taxon>Bacillales</taxon>
        <taxon>Paenibacillaceae</taxon>
        <taxon>Paenibacillus</taxon>
    </lineage>
</organism>
<dbReference type="RefSeq" id="WP_310137253.1">
    <property type="nucleotide sequence ID" value="NZ_JAVDTR010000003.1"/>
</dbReference>
<comment type="caution">
    <text evidence="2">The sequence shown here is derived from an EMBL/GenBank/DDBJ whole genome shotgun (WGS) entry which is preliminary data.</text>
</comment>
<feature type="chain" id="PRO_5042881720" evidence="1">
    <location>
        <begin position="22"/>
        <end position="101"/>
    </location>
</feature>
<name>A0AAP5H0L2_PAEAM</name>
<evidence type="ECO:0000256" key="1">
    <source>
        <dbReference type="SAM" id="SignalP"/>
    </source>
</evidence>
<evidence type="ECO:0000313" key="2">
    <source>
        <dbReference type="EMBL" id="MDR6722786.1"/>
    </source>
</evidence>
<keyword evidence="1" id="KW-0732">Signal</keyword>
<dbReference type="PROSITE" id="PS51257">
    <property type="entry name" value="PROKAR_LIPOPROTEIN"/>
    <property type="match status" value="1"/>
</dbReference>
<dbReference type="AlphaFoldDB" id="A0AAP5H0L2"/>
<dbReference type="EMBL" id="JAVDTR010000003">
    <property type="protein sequence ID" value="MDR6722786.1"/>
    <property type="molecule type" value="Genomic_DNA"/>
</dbReference>
<gene>
    <name evidence="2" type="ORF">J2W91_001238</name>
</gene>
<proteinExistence type="predicted"/>